<accession>Q99IY5</accession>
<dbReference type="EMBL" id="AF265274">
    <property type="protein sequence ID" value="AAK01337.1"/>
    <property type="molecule type" value="Genomic_DNA"/>
</dbReference>
<name>Q99IY5_9BACT</name>
<sequence>MLKPITFKVKEKLFLIGQLLLSEEELLKSLGEPHYIETDNLRTCGGPQWFWGFVEDEGSMVAIDFHPLGGHVKVGTNRPNEVDKLLTQLRIRNEALSKYDQLYDYYG</sequence>
<proteinExistence type="predicted"/>
<evidence type="ECO:0000313" key="1">
    <source>
        <dbReference type="EMBL" id="AAK01337.1"/>
    </source>
</evidence>
<reference evidence="1" key="1">
    <citation type="journal article" date="2001" name="Appl. Environ. Microbiol.">
        <title>Gene cassette PCR: sequence-independent recovery of entire genes from environmental DNA.</title>
        <authorList>
            <person name="Stokes H.W."/>
            <person name="Holmes A.J."/>
            <person name="Nield B.S."/>
            <person name="Holley M.P."/>
            <person name="Nevalainen K.M."/>
            <person name="Mabbutt B.C."/>
            <person name="Gillings M.R."/>
        </authorList>
    </citation>
    <scope>NUCLEOTIDE SEQUENCE</scope>
</reference>
<dbReference type="AlphaFoldDB" id="Q99IY5"/>
<protein>
    <submittedName>
        <fullName evidence="1">Uncharacterized protein</fullName>
    </submittedName>
</protein>
<organism evidence="1">
    <name type="scientific">uncultured bacterium Pu17</name>
    <dbReference type="NCBI Taxonomy" id="139002"/>
    <lineage>
        <taxon>Bacteria</taxon>
        <taxon>environmental samples</taxon>
    </lineage>
</organism>